<feature type="compositionally biased region" description="Basic residues" evidence="1">
    <location>
        <begin position="50"/>
        <end position="73"/>
    </location>
</feature>
<name>A0A6C0AJ70_9ZZZZ</name>
<sequence>MSHPRRIMHPSAVSSFTRKQFKDHPNMNLPHEIVHMDEKYHKDTRAYNAWKRKTQKAKGGKRRGRKTRSTRRR</sequence>
<accession>A0A6C0AJ70</accession>
<protein>
    <submittedName>
        <fullName evidence="2">Uncharacterized protein</fullName>
    </submittedName>
</protein>
<dbReference type="AlphaFoldDB" id="A0A6C0AJ70"/>
<proteinExistence type="predicted"/>
<organism evidence="2">
    <name type="scientific">viral metagenome</name>
    <dbReference type="NCBI Taxonomy" id="1070528"/>
    <lineage>
        <taxon>unclassified sequences</taxon>
        <taxon>metagenomes</taxon>
        <taxon>organismal metagenomes</taxon>
    </lineage>
</organism>
<evidence type="ECO:0000313" key="2">
    <source>
        <dbReference type="EMBL" id="QHS79867.1"/>
    </source>
</evidence>
<feature type="region of interest" description="Disordered" evidence="1">
    <location>
        <begin position="1"/>
        <end position="27"/>
    </location>
</feature>
<dbReference type="EMBL" id="MN740664">
    <property type="protein sequence ID" value="QHS79867.1"/>
    <property type="molecule type" value="Genomic_DNA"/>
</dbReference>
<feature type="region of interest" description="Disordered" evidence="1">
    <location>
        <begin position="46"/>
        <end position="73"/>
    </location>
</feature>
<evidence type="ECO:0000256" key="1">
    <source>
        <dbReference type="SAM" id="MobiDB-lite"/>
    </source>
</evidence>
<reference evidence="2" key="1">
    <citation type="journal article" date="2020" name="Nature">
        <title>Giant virus diversity and host interactions through global metagenomics.</title>
        <authorList>
            <person name="Schulz F."/>
            <person name="Roux S."/>
            <person name="Paez-Espino D."/>
            <person name="Jungbluth S."/>
            <person name="Walsh D.A."/>
            <person name="Denef V.J."/>
            <person name="McMahon K.D."/>
            <person name="Konstantinidis K.T."/>
            <person name="Eloe-Fadrosh E.A."/>
            <person name="Kyrpides N.C."/>
            <person name="Woyke T."/>
        </authorList>
    </citation>
    <scope>NUCLEOTIDE SEQUENCE</scope>
    <source>
        <strain evidence="2">GVMAG-S-1035375-24</strain>
    </source>
</reference>